<dbReference type="InterPro" id="IPR001024">
    <property type="entry name" value="PLAT/LH2_dom"/>
</dbReference>
<dbReference type="Proteomes" id="UP000663828">
    <property type="component" value="Unassembled WGS sequence"/>
</dbReference>
<gene>
    <name evidence="5" type="ORF">XAT740_LOCUS53958</name>
</gene>
<dbReference type="CDD" id="cd01752">
    <property type="entry name" value="PLAT_polycystin"/>
    <property type="match status" value="1"/>
</dbReference>
<dbReference type="SUPFAM" id="SSF49723">
    <property type="entry name" value="Lipase/lipooxygenase domain (PLAT/LH2 domain)"/>
    <property type="match status" value="1"/>
</dbReference>
<dbReference type="Gene3D" id="2.60.60.20">
    <property type="entry name" value="PLAT/LH2 domain"/>
    <property type="match status" value="1"/>
</dbReference>
<dbReference type="Pfam" id="PF01477">
    <property type="entry name" value="PLAT"/>
    <property type="match status" value="1"/>
</dbReference>
<reference evidence="5" key="1">
    <citation type="submission" date="2021-02" db="EMBL/GenBank/DDBJ databases">
        <authorList>
            <person name="Nowell W R."/>
        </authorList>
    </citation>
    <scope>NUCLEOTIDE SEQUENCE</scope>
</reference>
<feature type="transmembrane region" description="Helical" evidence="3">
    <location>
        <begin position="1185"/>
        <end position="1206"/>
    </location>
</feature>
<comment type="similarity">
    <text evidence="1">Belongs to the polycystin family.</text>
</comment>
<sequence>MITRGHQQDLLINPGAYSLDPDGFAFNTSEWTYRYFCRIYGVTSFPQFQGALLTIDDPRNDSANPSCLSNRTGWKYDSPINSSLRILSHSLQPNRTYQFMVIVQNIQNANRKATGFVLVNIENTPSSTIAVGCVISTMCIRNSDYQLVNPSTQVALFSFCVENCSTAESIQWKVYYGMRNASSNTTQWYLFNQTSRYTNSWFFGVDTTNFTSTSQLFSTYAQWTMWRFEVVYTFATDISSSSLDFVINQSPSNGSCSIDPPNGMTTTLFDVTCSDWFDSDGIKDYSLFIWTSDPSKQTLIAYSSVSTFQVQLPSGDDPTYEVHLIVEIRDEHDCLTTYNLSSSISVQSDWSEMNDFIKSVQNVSNLEIIDSSFAQLLGSENQNVVGQVITLLSNEFNRISDENMTKAISNGVPSTSISVSPLGSSSSRQNSVALNVTALNAYKNEVNSYAQTREYLMRFIPNLPITTSKSIQLQASAIVQLTKTTNQLTRNILTIAIDRCYKLTMALSSLTREMTPEDTSAIATLLMQCASNVLTAVNGPLQERMMVLDADFVRATSFPQDYDADLELPWSNLNLFADGNDFSWSTIEKNRNRYYQQQLSNDIISKTNQIISLLTTSLNTNLNIEQTFVVNTSQVFMSLERKSFQSLLNKQMKAPSNAQINLPSTLPINANNNQTVSIRLLMEPLSPAGQSQSNTNLSTSISLTILDDDGQEIPMKTTDNTSIEIIIPRDPNLVMPSMILYNVTSVNSTDDSHHQLFYSHYVNITTSLPISVHLEIQPLNVNVSYLLIYRFDGIPQLNSSMSQIDGWTLLCPSALTNDSVYRYFYDNEQTVGHRSLVIGLRELDSASDCLRSSTLNQPPITDEVYNFTSNYEIRMYTSGCYYLDRGNEWRADGLVVGSLTNHYQTQCYAKHLTKFTGSFNVLPQPVNWQYVFANADFARNKTIYLTIICVSVIYVLLIIYARHYDKKDLQKLGVTPLPDNHPSDEYYYQIIVFTGQRNDAGTKSNVHFILYGLDDETSVRTLADPHRRVLQRGGIDAFIMSVPKSLGLLNCIRIWHDNTGKSSASWFLKYVIVRDLQTMEKFHFIAQRWFAVEKADGKIEHVLPVAGAAEKSDFSYVLSKKAYHSVSDGHLWFSIFSRPPSNQFTRVQRCTCCFVLLLVSMFLNIMYYDLQNEGKMSANISFEQIIIGVIVEVFSLIPSLLLIQIFRRLRSRHKSLSPLRKI</sequence>
<keyword evidence="3" id="KW-0812">Transmembrane</keyword>
<name>A0A816E3X8_ADIRI</name>
<feature type="non-terminal residue" evidence="5">
    <location>
        <position position="1"/>
    </location>
</feature>
<evidence type="ECO:0000313" key="5">
    <source>
        <dbReference type="EMBL" id="CAF1644884.1"/>
    </source>
</evidence>
<dbReference type="GO" id="GO:0005262">
    <property type="term" value="F:calcium channel activity"/>
    <property type="evidence" value="ECO:0007669"/>
    <property type="project" value="TreeGrafter"/>
</dbReference>
<comment type="caution">
    <text evidence="5">The sequence shown here is derived from an EMBL/GenBank/DDBJ whole genome shotgun (WGS) entry which is preliminary data.</text>
</comment>
<organism evidence="5 6">
    <name type="scientific">Adineta ricciae</name>
    <name type="common">Rotifer</name>
    <dbReference type="NCBI Taxonomy" id="249248"/>
    <lineage>
        <taxon>Eukaryota</taxon>
        <taxon>Metazoa</taxon>
        <taxon>Spiralia</taxon>
        <taxon>Gnathifera</taxon>
        <taxon>Rotifera</taxon>
        <taxon>Eurotatoria</taxon>
        <taxon>Bdelloidea</taxon>
        <taxon>Adinetida</taxon>
        <taxon>Adinetidae</taxon>
        <taxon>Adineta</taxon>
    </lineage>
</organism>
<dbReference type="SMART" id="SM00308">
    <property type="entry name" value="LH2"/>
    <property type="match status" value="1"/>
</dbReference>
<evidence type="ECO:0000256" key="1">
    <source>
        <dbReference type="ARBA" id="ARBA00007200"/>
    </source>
</evidence>
<keyword evidence="3" id="KW-0472">Membrane</keyword>
<dbReference type="EMBL" id="CAJNOR010009465">
    <property type="protein sequence ID" value="CAF1644884.1"/>
    <property type="molecule type" value="Genomic_DNA"/>
</dbReference>
<feature type="domain" description="PLAT" evidence="4">
    <location>
        <begin position="986"/>
        <end position="1104"/>
    </location>
</feature>
<dbReference type="PANTHER" id="PTHR10877:SF150">
    <property type="entry name" value="REJ DOMAIN-CONTAINING PROTEIN"/>
    <property type="match status" value="1"/>
</dbReference>
<dbReference type="InterPro" id="IPR042060">
    <property type="entry name" value="PLAT_polycystin1"/>
</dbReference>
<proteinExistence type="inferred from homology"/>
<evidence type="ECO:0000256" key="2">
    <source>
        <dbReference type="PROSITE-ProRule" id="PRU00152"/>
    </source>
</evidence>
<evidence type="ECO:0000256" key="3">
    <source>
        <dbReference type="SAM" id="Phobius"/>
    </source>
</evidence>
<dbReference type="InterPro" id="IPR051223">
    <property type="entry name" value="Polycystin"/>
</dbReference>
<protein>
    <recommendedName>
        <fullName evidence="4">PLAT domain-containing protein</fullName>
    </recommendedName>
</protein>
<dbReference type="GO" id="GO:0050982">
    <property type="term" value="P:detection of mechanical stimulus"/>
    <property type="evidence" value="ECO:0007669"/>
    <property type="project" value="TreeGrafter"/>
</dbReference>
<evidence type="ECO:0000259" key="4">
    <source>
        <dbReference type="PROSITE" id="PS50095"/>
    </source>
</evidence>
<dbReference type="GO" id="GO:0016020">
    <property type="term" value="C:membrane"/>
    <property type="evidence" value="ECO:0007669"/>
    <property type="project" value="TreeGrafter"/>
</dbReference>
<keyword evidence="3" id="KW-1133">Transmembrane helix</keyword>
<dbReference type="PANTHER" id="PTHR10877">
    <property type="entry name" value="POLYCYSTIN FAMILY MEMBER"/>
    <property type="match status" value="1"/>
</dbReference>
<evidence type="ECO:0000313" key="6">
    <source>
        <dbReference type="Proteomes" id="UP000663828"/>
    </source>
</evidence>
<feature type="transmembrane region" description="Helical" evidence="3">
    <location>
        <begin position="943"/>
        <end position="961"/>
    </location>
</feature>
<dbReference type="FunFam" id="2.60.60.20:FF:000022">
    <property type="entry name" value="Uncharacterized protein"/>
    <property type="match status" value="1"/>
</dbReference>
<dbReference type="AlphaFoldDB" id="A0A816E3X8"/>
<dbReference type="PROSITE" id="PS50095">
    <property type="entry name" value="PLAT"/>
    <property type="match status" value="1"/>
</dbReference>
<feature type="transmembrane region" description="Helical" evidence="3">
    <location>
        <begin position="1147"/>
        <end position="1165"/>
    </location>
</feature>
<keyword evidence="6" id="KW-1185">Reference proteome</keyword>
<comment type="caution">
    <text evidence="2">Lacks conserved residue(s) required for the propagation of feature annotation.</text>
</comment>
<dbReference type="InterPro" id="IPR036392">
    <property type="entry name" value="PLAT/LH2_dom_sf"/>
</dbReference>
<accession>A0A816E3X8</accession>